<evidence type="ECO:0000313" key="1">
    <source>
        <dbReference type="EMBL" id="GFD46328.1"/>
    </source>
</evidence>
<protein>
    <submittedName>
        <fullName evidence="1">Uncharacterized protein</fullName>
    </submittedName>
</protein>
<sequence>KDDDVDVVKKWRKLSKNMLRKTMKVVEMTKKKEKVKKRFQDGVIVIKSGNRGGLY</sequence>
<proteinExistence type="predicted"/>
<accession>A0A699WKQ4</accession>
<comment type="caution">
    <text evidence="1">The sequence shown here is derived from an EMBL/GenBank/DDBJ whole genome shotgun (WGS) entry which is preliminary data.</text>
</comment>
<feature type="non-terminal residue" evidence="1">
    <location>
        <position position="1"/>
    </location>
</feature>
<dbReference type="AlphaFoldDB" id="A0A699WKQ4"/>
<reference evidence="1" key="1">
    <citation type="journal article" date="2019" name="Sci. Rep.">
        <title>Draft genome of Tanacetum cinerariifolium, the natural source of mosquito coil.</title>
        <authorList>
            <person name="Yamashiro T."/>
            <person name="Shiraishi A."/>
            <person name="Satake H."/>
            <person name="Nakayama K."/>
        </authorList>
    </citation>
    <scope>NUCLEOTIDE SEQUENCE</scope>
</reference>
<gene>
    <name evidence="1" type="ORF">Tci_918297</name>
</gene>
<name>A0A699WKQ4_TANCI</name>
<organism evidence="1">
    <name type="scientific">Tanacetum cinerariifolium</name>
    <name type="common">Dalmatian daisy</name>
    <name type="synonym">Chrysanthemum cinerariifolium</name>
    <dbReference type="NCBI Taxonomy" id="118510"/>
    <lineage>
        <taxon>Eukaryota</taxon>
        <taxon>Viridiplantae</taxon>
        <taxon>Streptophyta</taxon>
        <taxon>Embryophyta</taxon>
        <taxon>Tracheophyta</taxon>
        <taxon>Spermatophyta</taxon>
        <taxon>Magnoliopsida</taxon>
        <taxon>eudicotyledons</taxon>
        <taxon>Gunneridae</taxon>
        <taxon>Pentapetalae</taxon>
        <taxon>asterids</taxon>
        <taxon>campanulids</taxon>
        <taxon>Asterales</taxon>
        <taxon>Asteraceae</taxon>
        <taxon>Asteroideae</taxon>
        <taxon>Anthemideae</taxon>
        <taxon>Anthemidinae</taxon>
        <taxon>Tanacetum</taxon>
    </lineage>
</organism>
<dbReference type="EMBL" id="BKCJ011671261">
    <property type="protein sequence ID" value="GFD46328.1"/>
    <property type="molecule type" value="Genomic_DNA"/>
</dbReference>